<dbReference type="InterPro" id="IPR051461">
    <property type="entry name" value="UPF0750_membrane"/>
</dbReference>
<dbReference type="OrthoDB" id="9779786at2"/>
<evidence type="ECO:0000256" key="1">
    <source>
        <dbReference type="ARBA" id="ARBA00004651"/>
    </source>
</evidence>
<feature type="transmembrane region" description="Helical" evidence="6">
    <location>
        <begin position="150"/>
        <end position="169"/>
    </location>
</feature>
<dbReference type="STRING" id="1121256.SAMN02746089_02538"/>
<dbReference type="InterPro" id="IPR019264">
    <property type="entry name" value="DUF2179"/>
</dbReference>
<dbReference type="Pfam" id="PF10035">
    <property type="entry name" value="DUF2179"/>
    <property type="match status" value="1"/>
</dbReference>
<feature type="transmembrane region" description="Helical" evidence="6">
    <location>
        <begin position="106"/>
        <end position="129"/>
    </location>
</feature>
<evidence type="ECO:0000256" key="2">
    <source>
        <dbReference type="ARBA" id="ARBA00022475"/>
    </source>
</evidence>
<dbReference type="GO" id="GO:0005886">
    <property type="term" value="C:plasma membrane"/>
    <property type="evidence" value="ECO:0007669"/>
    <property type="project" value="UniProtKB-SubCell"/>
</dbReference>
<name>A0A1M5EFC5_9THEO</name>
<evidence type="ECO:0000256" key="3">
    <source>
        <dbReference type="ARBA" id="ARBA00022692"/>
    </source>
</evidence>
<keyword evidence="9" id="KW-1185">Reference proteome</keyword>
<evidence type="ECO:0000259" key="7">
    <source>
        <dbReference type="Pfam" id="PF10035"/>
    </source>
</evidence>
<dbReference type="Proteomes" id="UP000184088">
    <property type="component" value="Unassembled WGS sequence"/>
</dbReference>
<gene>
    <name evidence="8" type="ORF">SAMN02746089_02538</name>
</gene>
<dbReference type="PANTHER" id="PTHR33545">
    <property type="entry name" value="UPF0750 MEMBRANE PROTEIN YITT-RELATED"/>
    <property type="match status" value="1"/>
</dbReference>
<keyword evidence="5 6" id="KW-0472">Membrane</keyword>
<evidence type="ECO:0000256" key="5">
    <source>
        <dbReference type="ARBA" id="ARBA00023136"/>
    </source>
</evidence>
<evidence type="ECO:0000256" key="4">
    <source>
        <dbReference type="ARBA" id="ARBA00022989"/>
    </source>
</evidence>
<feature type="transmembrane region" description="Helical" evidence="6">
    <location>
        <begin position="50"/>
        <end position="71"/>
    </location>
</feature>
<reference evidence="8 9" key="1">
    <citation type="submission" date="2016-11" db="EMBL/GenBank/DDBJ databases">
        <authorList>
            <person name="Jaros S."/>
            <person name="Januszkiewicz K."/>
            <person name="Wedrychowicz H."/>
        </authorList>
    </citation>
    <scope>NUCLEOTIDE SEQUENCE [LARGE SCALE GENOMIC DNA]</scope>
    <source>
        <strain evidence="8 9">DSM 17918</strain>
    </source>
</reference>
<evidence type="ECO:0000313" key="8">
    <source>
        <dbReference type="EMBL" id="SHF77887.1"/>
    </source>
</evidence>
<dbReference type="RefSeq" id="WP_073346137.1">
    <property type="nucleotide sequence ID" value="NZ_FQVH01000044.1"/>
</dbReference>
<dbReference type="PIRSF" id="PIRSF006483">
    <property type="entry name" value="Membrane_protein_YitT"/>
    <property type="match status" value="1"/>
</dbReference>
<accession>A0A1M5EFC5</accession>
<feature type="transmembrane region" description="Helical" evidence="6">
    <location>
        <begin position="83"/>
        <end position="100"/>
    </location>
</feature>
<feature type="transmembrane region" description="Helical" evidence="6">
    <location>
        <begin position="12"/>
        <end position="30"/>
    </location>
</feature>
<dbReference type="CDD" id="cd16380">
    <property type="entry name" value="YitT_C"/>
    <property type="match status" value="1"/>
</dbReference>
<feature type="domain" description="DUF2179" evidence="7">
    <location>
        <begin position="221"/>
        <end position="275"/>
    </location>
</feature>
<dbReference type="InterPro" id="IPR003740">
    <property type="entry name" value="YitT"/>
</dbReference>
<evidence type="ECO:0000313" key="9">
    <source>
        <dbReference type="Proteomes" id="UP000184088"/>
    </source>
</evidence>
<sequence>MTESIREKITDFIGISFGTLLTALSLNLFLQPNQIAPGGVSGFAIEINYLTGWPVGTLTILINVPLFLIAIRVLGAKFGIKTFYATILLGVLIDLTSSMRPLTHDAILATVYGGLLMGLGLGIVIKYHATTGGTDLAAMVLHKYIRKLTVGRLLLIIDFVIIALAGIIFNPEKALYALAAEFLSIKLIDIIQEGITTNRVALIISKRHKEITAKIMKELDRGATLLDGTGAFSGHHRDIIMCVVDKSQVVKLREIVKEFDERAFVVILDAYDVIGEGFNKI</sequence>
<dbReference type="PANTHER" id="PTHR33545:SF5">
    <property type="entry name" value="UPF0750 MEMBRANE PROTEIN YITT"/>
    <property type="match status" value="1"/>
</dbReference>
<dbReference type="Gene3D" id="3.30.70.120">
    <property type="match status" value="1"/>
</dbReference>
<organism evidence="8 9">
    <name type="scientific">Caldanaerobius fijiensis DSM 17918</name>
    <dbReference type="NCBI Taxonomy" id="1121256"/>
    <lineage>
        <taxon>Bacteria</taxon>
        <taxon>Bacillati</taxon>
        <taxon>Bacillota</taxon>
        <taxon>Clostridia</taxon>
        <taxon>Thermoanaerobacterales</taxon>
        <taxon>Thermoanaerobacteraceae</taxon>
        <taxon>Caldanaerobius</taxon>
    </lineage>
</organism>
<proteinExistence type="predicted"/>
<keyword evidence="4 6" id="KW-1133">Transmembrane helix</keyword>
<dbReference type="Pfam" id="PF02588">
    <property type="entry name" value="YitT_membrane"/>
    <property type="match status" value="1"/>
</dbReference>
<dbReference type="AlphaFoldDB" id="A0A1M5EFC5"/>
<dbReference type="InterPro" id="IPR015867">
    <property type="entry name" value="N-reg_PII/ATP_PRibTrfase_C"/>
</dbReference>
<comment type="subcellular location">
    <subcellularLocation>
        <location evidence="1">Cell membrane</location>
        <topology evidence="1">Multi-pass membrane protein</topology>
    </subcellularLocation>
</comment>
<dbReference type="EMBL" id="FQVH01000044">
    <property type="protein sequence ID" value="SHF77887.1"/>
    <property type="molecule type" value="Genomic_DNA"/>
</dbReference>
<keyword evidence="2" id="KW-1003">Cell membrane</keyword>
<protein>
    <submittedName>
        <fullName evidence="8">Uncharacterized membrane-anchored protein YitT, contains DUF161 and DUF2179 domains</fullName>
    </submittedName>
</protein>
<keyword evidence="3 6" id="KW-0812">Transmembrane</keyword>
<evidence type="ECO:0000256" key="6">
    <source>
        <dbReference type="SAM" id="Phobius"/>
    </source>
</evidence>